<dbReference type="InterPro" id="IPR014292">
    <property type="entry name" value="Acyl_transf_WS/DGAT"/>
</dbReference>
<dbReference type="GO" id="GO:0005886">
    <property type="term" value="C:plasma membrane"/>
    <property type="evidence" value="ECO:0007669"/>
    <property type="project" value="TreeGrafter"/>
</dbReference>
<dbReference type="AlphaFoldDB" id="A0A541B8T1"/>
<dbReference type="GO" id="GO:0004144">
    <property type="term" value="F:diacylglycerol O-acyltransferase activity"/>
    <property type="evidence" value="ECO:0007669"/>
    <property type="project" value="UniProtKB-EC"/>
</dbReference>
<evidence type="ECO:0000256" key="5">
    <source>
        <dbReference type="ARBA" id="ARBA00022516"/>
    </source>
</evidence>
<dbReference type="PANTHER" id="PTHR31650">
    <property type="entry name" value="O-ACYLTRANSFERASE (WSD1-LIKE) FAMILY PROTEIN"/>
    <property type="match status" value="1"/>
</dbReference>
<dbReference type="GO" id="GO:0071731">
    <property type="term" value="P:response to nitric oxide"/>
    <property type="evidence" value="ECO:0007669"/>
    <property type="project" value="TreeGrafter"/>
</dbReference>
<proteinExistence type="inferred from homology"/>
<protein>
    <recommendedName>
        <fullName evidence="4 11">Diacylglycerol O-acyltransferase</fullName>
        <ecNumber evidence="4 11">2.3.1.20</ecNumber>
    </recommendedName>
</protein>
<organism evidence="14 15">
    <name type="scientific">Rhodococcus spelaei</name>
    <dbReference type="NCBI Taxonomy" id="2546320"/>
    <lineage>
        <taxon>Bacteria</taxon>
        <taxon>Bacillati</taxon>
        <taxon>Actinomycetota</taxon>
        <taxon>Actinomycetes</taxon>
        <taxon>Mycobacteriales</taxon>
        <taxon>Nocardiaceae</taxon>
        <taxon>Rhodococcus</taxon>
    </lineage>
</organism>
<dbReference type="PANTHER" id="PTHR31650:SF1">
    <property type="entry name" value="WAX ESTER SYNTHASE_DIACYLGLYCEROL ACYLTRANSFERASE 4-RELATED"/>
    <property type="match status" value="1"/>
</dbReference>
<accession>A0A541B8T1</accession>
<evidence type="ECO:0000256" key="11">
    <source>
        <dbReference type="RuleBase" id="RU361241"/>
    </source>
</evidence>
<dbReference type="NCBIfam" id="TIGR02946">
    <property type="entry name" value="acyl_WS_DGAT"/>
    <property type="match status" value="1"/>
</dbReference>
<dbReference type="InterPro" id="IPR009721">
    <property type="entry name" value="O-acyltransferase_WSD1_C"/>
</dbReference>
<keyword evidence="8 11" id="KW-0443">Lipid metabolism</keyword>
<keyword evidence="15" id="KW-1185">Reference proteome</keyword>
<keyword evidence="5 11" id="KW-0444">Lipid biosynthesis</keyword>
<evidence type="ECO:0000256" key="3">
    <source>
        <dbReference type="ARBA" id="ARBA00009587"/>
    </source>
</evidence>
<dbReference type="GO" id="GO:0001666">
    <property type="term" value="P:response to hypoxia"/>
    <property type="evidence" value="ECO:0007669"/>
    <property type="project" value="TreeGrafter"/>
</dbReference>
<dbReference type="EC" id="2.3.1.20" evidence="4 11"/>
<dbReference type="Pfam" id="PF03007">
    <property type="entry name" value="WS_DGAT_cat"/>
    <property type="match status" value="1"/>
</dbReference>
<dbReference type="Pfam" id="PF06974">
    <property type="entry name" value="WS_DGAT_C"/>
    <property type="match status" value="1"/>
</dbReference>
<dbReference type="GO" id="GO:0019432">
    <property type="term" value="P:triglyceride biosynthetic process"/>
    <property type="evidence" value="ECO:0007669"/>
    <property type="project" value="UniProtKB-UniPathway"/>
</dbReference>
<keyword evidence="7 11" id="KW-0319">Glycerol metabolism</keyword>
<evidence type="ECO:0000256" key="2">
    <source>
        <dbReference type="ARBA" id="ARBA00005189"/>
    </source>
</evidence>
<dbReference type="Proteomes" id="UP000316256">
    <property type="component" value="Unassembled WGS sequence"/>
</dbReference>
<comment type="similarity">
    <text evidence="3 11">Belongs to the long-chain O-acyltransferase family.</text>
</comment>
<dbReference type="GO" id="GO:0051701">
    <property type="term" value="P:biological process involved in interaction with host"/>
    <property type="evidence" value="ECO:0007669"/>
    <property type="project" value="TreeGrafter"/>
</dbReference>
<evidence type="ECO:0000313" key="14">
    <source>
        <dbReference type="EMBL" id="TQF68729.1"/>
    </source>
</evidence>
<comment type="pathway">
    <text evidence="2">Lipid metabolism.</text>
</comment>
<evidence type="ECO:0000256" key="8">
    <source>
        <dbReference type="ARBA" id="ARBA00023098"/>
    </source>
</evidence>
<comment type="pathway">
    <text evidence="1 11">Glycerolipid metabolism; triacylglycerol biosynthesis.</text>
</comment>
<evidence type="ECO:0000256" key="7">
    <source>
        <dbReference type="ARBA" id="ARBA00022798"/>
    </source>
</evidence>
<evidence type="ECO:0000256" key="4">
    <source>
        <dbReference type="ARBA" id="ARBA00013244"/>
    </source>
</evidence>
<evidence type="ECO:0000256" key="1">
    <source>
        <dbReference type="ARBA" id="ARBA00004771"/>
    </source>
</evidence>
<name>A0A541B8T1_9NOCA</name>
<evidence type="ECO:0000259" key="13">
    <source>
        <dbReference type="Pfam" id="PF06974"/>
    </source>
</evidence>
<dbReference type="InterPro" id="IPR004255">
    <property type="entry name" value="O-acyltransferase_WSD1_N"/>
</dbReference>
<feature type="domain" description="O-acyltransferase WSD1 C-terminal" evidence="13">
    <location>
        <begin position="320"/>
        <end position="470"/>
    </location>
</feature>
<dbReference type="OrthoDB" id="4506402at2"/>
<comment type="catalytic activity">
    <reaction evidence="10 11">
        <text>an acyl-CoA + a 1,2-diacyl-sn-glycerol = a triacyl-sn-glycerol + CoA</text>
        <dbReference type="Rhea" id="RHEA:10868"/>
        <dbReference type="ChEBI" id="CHEBI:17815"/>
        <dbReference type="ChEBI" id="CHEBI:57287"/>
        <dbReference type="ChEBI" id="CHEBI:58342"/>
        <dbReference type="ChEBI" id="CHEBI:64615"/>
        <dbReference type="EC" id="2.3.1.20"/>
    </reaction>
</comment>
<gene>
    <name evidence="14" type="ORF">FK531_13065</name>
</gene>
<keyword evidence="9 11" id="KW-0012">Acyltransferase</keyword>
<comment type="caution">
    <text evidence="14">The sequence shown here is derived from an EMBL/GenBank/DDBJ whole genome shotgun (WGS) entry which is preliminary data.</text>
</comment>
<evidence type="ECO:0000256" key="10">
    <source>
        <dbReference type="ARBA" id="ARBA00048109"/>
    </source>
</evidence>
<evidence type="ECO:0000256" key="6">
    <source>
        <dbReference type="ARBA" id="ARBA00022679"/>
    </source>
</evidence>
<evidence type="ECO:0000313" key="15">
    <source>
        <dbReference type="Proteomes" id="UP000316256"/>
    </source>
</evidence>
<reference evidence="14 15" key="1">
    <citation type="submission" date="2019-06" db="EMBL/GenBank/DDBJ databases">
        <title>Rhodococcus spaelei sp. nov., isolated from a cave.</title>
        <authorList>
            <person name="Lee S.D."/>
        </authorList>
    </citation>
    <scope>NUCLEOTIDE SEQUENCE [LARGE SCALE GENOMIC DNA]</scope>
    <source>
        <strain evidence="14 15">C9-5</strain>
    </source>
</reference>
<dbReference type="EMBL" id="VIGH01000005">
    <property type="protein sequence ID" value="TQF68729.1"/>
    <property type="molecule type" value="Genomic_DNA"/>
</dbReference>
<feature type="domain" description="O-acyltransferase WSD1-like N-terminal" evidence="12">
    <location>
        <begin position="20"/>
        <end position="280"/>
    </location>
</feature>
<evidence type="ECO:0000259" key="12">
    <source>
        <dbReference type="Pfam" id="PF03007"/>
    </source>
</evidence>
<keyword evidence="6 11" id="KW-0808">Transferase</keyword>
<dbReference type="UniPathway" id="UPA00282"/>
<dbReference type="InterPro" id="IPR045034">
    <property type="entry name" value="O-acyltransferase_WSD1-like"/>
</dbReference>
<dbReference type="GO" id="GO:0006071">
    <property type="term" value="P:glycerol metabolic process"/>
    <property type="evidence" value="ECO:0007669"/>
    <property type="project" value="UniProtKB-KW"/>
</dbReference>
<evidence type="ECO:0000256" key="9">
    <source>
        <dbReference type="ARBA" id="ARBA00023315"/>
    </source>
</evidence>
<sequence length="485" mass="52175">MSDTVRQGVAQEAGTLSTQLTADDAVHVYAEEHGAQTKIMDVYVFDAAAAGVELAYDDLLTWVSDRIERCAPIFRQRLVRVPGDLDYPYWSLDATFDLRNHVTLTASAGPGWDSLMHQIGGIVDGPVDLTRPPWELHVITDVSGIADLPADAAVAVLKFHHCVGDATETVRLGRQLFASESEPATADVGTERDRSRLSMLGVAVRRAPRSVARLVSGLARLRKDGRGAAAEIPAAARQWPQTRFNRPLTSTLRFGRVVFDLPAVMAVRSQCLGATVNDVVLSVIADAMSAYLAEVGEWPDGSLGARMPYSTRAFKESTAGNRFDVLSVNLHTDVADPLERLRAIRDSAQEAKDGLTKRLGAPNAHTLDEIPAPYMRMALKADARARRAGQPVLGGNTLISNVGRGIADLQLLGSPVVDSFGILPITDGAGLSHFVASLADRLTITFTADAVMMPELERYARLLRAGFTELAALSELEASQADTSA</sequence>